<keyword evidence="9" id="KW-0560">Oxidoreductase</keyword>
<evidence type="ECO:0000256" key="9">
    <source>
        <dbReference type="ARBA" id="ARBA00023002"/>
    </source>
</evidence>
<sequence length="504" mass="55038">MDMDMDMELESLKGRGSAPDTPSPLDLVCVGFGASALSIAVALHERRALDKTVFLERQPEETWTPGSCSDSTSPASRGRLRTSFLNDLVTSENPRSKFTFMNYLHATDRLVVYANSSQLHPSREMYADYLRWCAASFQHQVSFGKQAKSISPVSVPARERDGPGPGPVRAWNVVFVDVATGRQDSIVANQVICAVGLQHYIPTSLSSLGPGLSPSSGPVVHAAESLPRIAAVLRATGGEARLAIVGDGQTAAELFDHLHGIRADHQVVWFTQDPVLRATDDTPFVADKTARPTSKMGQTLPVELRRRAIGEGLGLATVPEPQSAIDRQLVASIYEIQYGQSVKQADANQWRFQIKLQHRLVGAERTANGQVRLWFQQPESKDQDQDQDQNEGRRNVFDLVIAATGYARSEYKKLTQPLVASGLLDGAQITVDRDYQVNFRSGTCAAGCGLWLQGALEGDDTDDNLYPVLAARSSRVVDSILSQRSDRLNSDATAIPAEERVARL</sequence>
<dbReference type="SUPFAM" id="SSF51905">
    <property type="entry name" value="FAD/NAD(P)-binding domain"/>
    <property type="match status" value="1"/>
</dbReference>
<keyword evidence="6" id="KW-0285">Flavoprotein</keyword>
<evidence type="ECO:0000256" key="11">
    <source>
        <dbReference type="ARBA" id="ARBA00047598"/>
    </source>
</evidence>
<dbReference type="EC" id="1.14.13.196" evidence="4"/>
<name>W9YNY3_9EURO</name>
<dbReference type="Gene3D" id="3.50.50.60">
    <property type="entry name" value="FAD/NAD(P)-binding domain"/>
    <property type="match status" value="1"/>
</dbReference>
<feature type="region of interest" description="Disordered" evidence="13">
    <location>
        <begin position="1"/>
        <end position="21"/>
    </location>
</feature>
<dbReference type="eggNOG" id="KOG1399">
    <property type="taxonomic scope" value="Eukaryota"/>
</dbReference>
<evidence type="ECO:0000256" key="5">
    <source>
        <dbReference type="ARBA" id="ARBA00018612"/>
    </source>
</evidence>
<evidence type="ECO:0000256" key="7">
    <source>
        <dbReference type="ARBA" id="ARBA00022827"/>
    </source>
</evidence>
<comment type="catalytic activity">
    <reaction evidence="12">
        <text>L-ornithine + NADH + O2 = N(5)-hydroxy-L-ornithine + NAD(+) + H2O</text>
        <dbReference type="Rhea" id="RHEA:41512"/>
        <dbReference type="ChEBI" id="CHEBI:15377"/>
        <dbReference type="ChEBI" id="CHEBI:15379"/>
        <dbReference type="ChEBI" id="CHEBI:46911"/>
        <dbReference type="ChEBI" id="CHEBI:57540"/>
        <dbReference type="ChEBI" id="CHEBI:57945"/>
        <dbReference type="ChEBI" id="CHEBI:78275"/>
        <dbReference type="EC" id="1.14.13.196"/>
    </reaction>
</comment>
<dbReference type="OrthoDB" id="3519933at2759"/>
<evidence type="ECO:0000313" key="14">
    <source>
        <dbReference type="EMBL" id="EXJ83974.1"/>
    </source>
</evidence>
<evidence type="ECO:0000256" key="3">
    <source>
        <dbReference type="ARBA" id="ARBA00007588"/>
    </source>
</evidence>
<dbReference type="RefSeq" id="XP_007732959.1">
    <property type="nucleotide sequence ID" value="XM_007734769.1"/>
</dbReference>
<keyword evidence="7" id="KW-0274">FAD</keyword>
<proteinExistence type="inferred from homology"/>
<evidence type="ECO:0000256" key="12">
    <source>
        <dbReference type="ARBA" id="ARBA00049248"/>
    </source>
</evidence>
<comment type="cofactor">
    <cofactor evidence="1">
        <name>FAD</name>
        <dbReference type="ChEBI" id="CHEBI:57692"/>
    </cofactor>
</comment>
<dbReference type="GO" id="GO:0016491">
    <property type="term" value="F:oxidoreductase activity"/>
    <property type="evidence" value="ECO:0007669"/>
    <property type="project" value="UniProtKB-KW"/>
</dbReference>
<dbReference type="InterPro" id="IPR036188">
    <property type="entry name" value="FAD/NAD-bd_sf"/>
</dbReference>
<dbReference type="InterPro" id="IPR025700">
    <property type="entry name" value="Lys/Orn_oxygenase"/>
</dbReference>
<protein>
    <recommendedName>
        <fullName evidence="5">L-ornithine N(5)-monooxygenase</fullName>
        <ecNumber evidence="4">1.14.13.196</ecNumber>
    </recommendedName>
    <alternativeName>
        <fullName evidence="10">L-ornithine N(5)-oxygenase</fullName>
    </alternativeName>
</protein>
<evidence type="ECO:0000256" key="1">
    <source>
        <dbReference type="ARBA" id="ARBA00001974"/>
    </source>
</evidence>
<dbReference type="Pfam" id="PF13434">
    <property type="entry name" value="Lys_Orn_oxgnase"/>
    <property type="match status" value="1"/>
</dbReference>
<keyword evidence="8" id="KW-0521">NADP</keyword>
<reference evidence="14 15" key="1">
    <citation type="submission" date="2013-03" db="EMBL/GenBank/DDBJ databases">
        <title>The Genome Sequence of Capronia epimyces CBS 606.96.</title>
        <authorList>
            <consortium name="The Broad Institute Genomics Platform"/>
            <person name="Cuomo C."/>
            <person name="de Hoog S."/>
            <person name="Gorbushina A."/>
            <person name="Walker B."/>
            <person name="Young S.K."/>
            <person name="Zeng Q."/>
            <person name="Gargeya S."/>
            <person name="Fitzgerald M."/>
            <person name="Haas B."/>
            <person name="Abouelleil A."/>
            <person name="Allen A.W."/>
            <person name="Alvarado L."/>
            <person name="Arachchi H.M."/>
            <person name="Berlin A.M."/>
            <person name="Chapman S.B."/>
            <person name="Gainer-Dewar J."/>
            <person name="Goldberg J."/>
            <person name="Griggs A."/>
            <person name="Gujja S."/>
            <person name="Hansen M."/>
            <person name="Howarth C."/>
            <person name="Imamovic A."/>
            <person name="Ireland A."/>
            <person name="Larimer J."/>
            <person name="McCowan C."/>
            <person name="Murphy C."/>
            <person name="Pearson M."/>
            <person name="Poon T.W."/>
            <person name="Priest M."/>
            <person name="Roberts A."/>
            <person name="Saif S."/>
            <person name="Shea T."/>
            <person name="Sisk P."/>
            <person name="Sykes S."/>
            <person name="Wortman J."/>
            <person name="Nusbaum C."/>
            <person name="Birren B."/>
        </authorList>
    </citation>
    <scope>NUCLEOTIDE SEQUENCE [LARGE SCALE GENOMIC DNA]</scope>
    <source>
        <strain evidence="14 15">CBS 606.96</strain>
    </source>
</reference>
<dbReference type="HOGENOM" id="CLU_020931_2_0_1"/>
<dbReference type="PANTHER" id="PTHR42802">
    <property type="entry name" value="MONOOXYGENASE"/>
    <property type="match status" value="1"/>
</dbReference>
<comment type="caution">
    <text evidence="14">The sequence shown here is derived from an EMBL/GenBank/DDBJ whole genome shotgun (WGS) entry which is preliminary data.</text>
</comment>
<keyword evidence="15" id="KW-1185">Reference proteome</keyword>
<dbReference type="PANTHER" id="PTHR42802:SF1">
    <property type="entry name" value="L-ORNITHINE N(5)-MONOOXYGENASE"/>
    <property type="match status" value="1"/>
</dbReference>
<dbReference type="Proteomes" id="UP000019478">
    <property type="component" value="Unassembled WGS sequence"/>
</dbReference>
<evidence type="ECO:0000256" key="13">
    <source>
        <dbReference type="SAM" id="MobiDB-lite"/>
    </source>
</evidence>
<dbReference type="EMBL" id="AMGY01000004">
    <property type="protein sequence ID" value="EXJ83974.1"/>
    <property type="molecule type" value="Genomic_DNA"/>
</dbReference>
<evidence type="ECO:0000256" key="6">
    <source>
        <dbReference type="ARBA" id="ARBA00022630"/>
    </source>
</evidence>
<evidence type="ECO:0000313" key="15">
    <source>
        <dbReference type="Proteomes" id="UP000019478"/>
    </source>
</evidence>
<dbReference type="GO" id="GO:0006879">
    <property type="term" value="P:intracellular iron ion homeostasis"/>
    <property type="evidence" value="ECO:0007669"/>
    <property type="project" value="TreeGrafter"/>
</dbReference>
<gene>
    <name evidence="14" type="ORF">A1O3_04641</name>
</gene>
<comment type="catalytic activity">
    <reaction evidence="11">
        <text>L-ornithine + NADPH + O2 = N(5)-hydroxy-L-ornithine + NADP(+) + H2O</text>
        <dbReference type="Rhea" id="RHEA:41508"/>
        <dbReference type="ChEBI" id="CHEBI:15377"/>
        <dbReference type="ChEBI" id="CHEBI:15379"/>
        <dbReference type="ChEBI" id="CHEBI:46911"/>
        <dbReference type="ChEBI" id="CHEBI:57783"/>
        <dbReference type="ChEBI" id="CHEBI:58349"/>
        <dbReference type="ChEBI" id="CHEBI:78275"/>
        <dbReference type="EC" id="1.14.13.196"/>
    </reaction>
</comment>
<dbReference type="AlphaFoldDB" id="W9YNY3"/>
<organism evidence="14 15">
    <name type="scientific">Capronia epimyces CBS 606.96</name>
    <dbReference type="NCBI Taxonomy" id="1182542"/>
    <lineage>
        <taxon>Eukaryota</taxon>
        <taxon>Fungi</taxon>
        <taxon>Dikarya</taxon>
        <taxon>Ascomycota</taxon>
        <taxon>Pezizomycotina</taxon>
        <taxon>Eurotiomycetes</taxon>
        <taxon>Chaetothyriomycetidae</taxon>
        <taxon>Chaetothyriales</taxon>
        <taxon>Herpotrichiellaceae</taxon>
        <taxon>Capronia</taxon>
    </lineage>
</organism>
<evidence type="ECO:0000256" key="10">
    <source>
        <dbReference type="ARBA" id="ARBA00030351"/>
    </source>
</evidence>
<accession>W9YNY3</accession>
<comment type="pathway">
    <text evidence="2">Siderophore biosynthesis.</text>
</comment>
<evidence type="ECO:0000256" key="2">
    <source>
        <dbReference type="ARBA" id="ARBA00004924"/>
    </source>
</evidence>
<dbReference type="GeneID" id="19168759"/>
<comment type="similarity">
    <text evidence="3">Belongs to the lysine N(6)-hydroxylase/L-ornithine N(5)-oxygenase family.</text>
</comment>
<evidence type="ECO:0000256" key="8">
    <source>
        <dbReference type="ARBA" id="ARBA00022857"/>
    </source>
</evidence>
<evidence type="ECO:0000256" key="4">
    <source>
        <dbReference type="ARBA" id="ARBA00012881"/>
    </source>
</evidence>